<accession>A0A0P9FLM8</accession>
<feature type="non-terminal residue" evidence="4">
    <location>
        <position position="1"/>
    </location>
</feature>
<dbReference type="InterPro" id="IPR004044">
    <property type="entry name" value="KH_dom_type_2"/>
</dbReference>
<dbReference type="CDD" id="cd22534">
    <property type="entry name" value="KH-II_Era"/>
    <property type="match status" value="1"/>
</dbReference>
<dbReference type="AlphaFoldDB" id="A0A0P9FLM8"/>
<dbReference type="InterPro" id="IPR005662">
    <property type="entry name" value="GTPase_Era-like"/>
</dbReference>
<dbReference type="GO" id="GO:0043024">
    <property type="term" value="F:ribosomal small subunit binding"/>
    <property type="evidence" value="ECO:0007669"/>
    <property type="project" value="TreeGrafter"/>
</dbReference>
<dbReference type="InterPro" id="IPR015946">
    <property type="entry name" value="KH_dom-like_a/b"/>
</dbReference>
<reference evidence="4 5" key="1">
    <citation type="submission" date="2015-09" db="EMBL/GenBank/DDBJ databases">
        <title>Draft genome sequence of Kouleothrix aurantiaca JCM 19913.</title>
        <authorList>
            <person name="Hemp J."/>
        </authorList>
    </citation>
    <scope>NUCLEOTIDE SEQUENCE [LARGE SCALE GENOMIC DNA]</scope>
    <source>
        <strain evidence="4 5">COM-B</strain>
    </source>
</reference>
<evidence type="ECO:0000259" key="3">
    <source>
        <dbReference type="PROSITE" id="PS50823"/>
    </source>
</evidence>
<dbReference type="Pfam" id="PF07650">
    <property type="entry name" value="KH_2"/>
    <property type="match status" value="1"/>
</dbReference>
<dbReference type="PANTHER" id="PTHR42698:SF1">
    <property type="entry name" value="GTPASE ERA, MITOCHONDRIAL"/>
    <property type="match status" value="1"/>
</dbReference>
<dbReference type="PANTHER" id="PTHR42698">
    <property type="entry name" value="GTPASE ERA"/>
    <property type="match status" value="1"/>
</dbReference>
<evidence type="ECO:0000313" key="5">
    <source>
        <dbReference type="Proteomes" id="UP000050509"/>
    </source>
</evidence>
<gene>
    <name evidence="4" type="ORF">SE17_05725</name>
</gene>
<sequence length="106" mass="12145">AELVREQVLRLTEQEVPHGVAVEVEEWEEKENAVYIRMTIYVEKESQKGILIGAHGAMLKQIGSGARPGIEALIGRRAYLDLWVKARPNWRDDPSSLRWLGYRSDD</sequence>
<evidence type="ECO:0000256" key="2">
    <source>
        <dbReference type="PROSITE-ProRule" id="PRU00118"/>
    </source>
</evidence>
<keyword evidence="1 2" id="KW-0694">RNA-binding</keyword>
<dbReference type="PROSITE" id="PS50823">
    <property type="entry name" value="KH_TYPE_2"/>
    <property type="match status" value="1"/>
</dbReference>
<comment type="caution">
    <text evidence="4">The sequence shown here is derived from an EMBL/GenBank/DDBJ whole genome shotgun (WGS) entry which is preliminary data.</text>
</comment>
<dbReference type="GO" id="GO:0005829">
    <property type="term" value="C:cytosol"/>
    <property type="evidence" value="ECO:0007669"/>
    <property type="project" value="TreeGrafter"/>
</dbReference>
<evidence type="ECO:0000256" key="1">
    <source>
        <dbReference type="ARBA" id="ARBA00022884"/>
    </source>
</evidence>
<evidence type="ECO:0000313" key="4">
    <source>
        <dbReference type="EMBL" id="KPV54115.1"/>
    </source>
</evidence>
<dbReference type="PATRIC" id="fig|186479.3.peg.507"/>
<feature type="domain" description="KH type-2" evidence="3">
    <location>
        <begin position="12"/>
        <end position="88"/>
    </location>
</feature>
<keyword evidence="5" id="KW-1185">Reference proteome</keyword>
<name>A0A0P9FLM8_9CHLR</name>
<organism evidence="4 5">
    <name type="scientific">Kouleothrix aurantiaca</name>
    <dbReference type="NCBI Taxonomy" id="186479"/>
    <lineage>
        <taxon>Bacteria</taxon>
        <taxon>Bacillati</taxon>
        <taxon>Chloroflexota</taxon>
        <taxon>Chloroflexia</taxon>
        <taxon>Chloroflexales</taxon>
        <taxon>Roseiflexineae</taxon>
        <taxon>Roseiflexaceae</taxon>
        <taxon>Kouleothrix</taxon>
    </lineage>
</organism>
<dbReference type="GO" id="GO:0005525">
    <property type="term" value="F:GTP binding"/>
    <property type="evidence" value="ECO:0007669"/>
    <property type="project" value="InterPro"/>
</dbReference>
<dbReference type="SUPFAM" id="SSF54814">
    <property type="entry name" value="Prokaryotic type KH domain (KH-domain type II)"/>
    <property type="match status" value="1"/>
</dbReference>
<dbReference type="InterPro" id="IPR009019">
    <property type="entry name" value="KH_sf_prok-type"/>
</dbReference>
<proteinExistence type="predicted"/>
<dbReference type="GO" id="GO:0019843">
    <property type="term" value="F:rRNA binding"/>
    <property type="evidence" value="ECO:0007669"/>
    <property type="project" value="TreeGrafter"/>
</dbReference>
<dbReference type="Gene3D" id="3.30.300.20">
    <property type="match status" value="1"/>
</dbReference>
<dbReference type="GO" id="GO:0000028">
    <property type="term" value="P:ribosomal small subunit assembly"/>
    <property type="evidence" value="ECO:0007669"/>
    <property type="project" value="TreeGrafter"/>
</dbReference>
<dbReference type="EMBL" id="LJCR01000111">
    <property type="protein sequence ID" value="KPV54115.1"/>
    <property type="molecule type" value="Genomic_DNA"/>
</dbReference>
<protein>
    <submittedName>
        <fullName evidence="4">GTP-binding protein Era</fullName>
    </submittedName>
</protein>
<dbReference type="Proteomes" id="UP000050509">
    <property type="component" value="Unassembled WGS sequence"/>
</dbReference>